<dbReference type="Proteomes" id="UP000237438">
    <property type="component" value="Unassembled WGS sequence"/>
</dbReference>
<gene>
    <name evidence="2" type="ORF">EPUL_000829</name>
</gene>
<feature type="non-terminal residue" evidence="2">
    <location>
        <position position="259"/>
    </location>
</feature>
<reference evidence="2 3" key="1">
    <citation type="submission" date="2017-10" db="EMBL/GenBank/DDBJ databases">
        <title>Development of genomic resources for the powdery mildew, Erysiphe pulchra.</title>
        <authorList>
            <person name="Wadl P.A."/>
            <person name="Mack B.M."/>
            <person name="Moore G."/>
            <person name="Beltz S.B."/>
        </authorList>
    </citation>
    <scope>NUCLEOTIDE SEQUENCE [LARGE SCALE GENOMIC DNA]</scope>
    <source>
        <strain evidence="2">Cflorida</strain>
    </source>
</reference>
<name>A0A2S4Q043_9PEZI</name>
<dbReference type="OrthoDB" id="4771581at2759"/>
<sequence>MEKKNDQRLLVPDQTEKKNSTSQPDSSKLNPSTFTPFSLTFNPTIRTVSEKDPPISKYKNPTDFKCFFYPATKSDFPSISRLPNGKLNLDLRHNTATPATEQETTIKLIWPEAKVASHVEHMGETNNKNKVVVKLELPLEMSGDFERIHLWIGRTNSSWITTLEAIFMVLESESALYSPVTAFTTMSPLPNETMTELAQRIRATYYEVPAEDQERRFCKATLIEHIKDFLPQIWSLMRVESSSSSNSSDIVEMLVARTE</sequence>
<feature type="compositionally biased region" description="Polar residues" evidence="1">
    <location>
        <begin position="20"/>
        <end position="35"/>
    </location>
</feature>
<comment type="caution">
    <text evidence="2">The sequence shown here is derived from an EMBL/GenBank/DDBJ whole genome shotgun (WGS) entry which is preliminary data.</text>
</comment>
<organism evidence="2 3">
    <name type="scientific">Erysiphe pulchra</name>
    <dbReference type="NCBI Taxonomy" id="225359"/>
    <lineage>
        <taxon>Eukaryota</taxon>
        <taxon>Fungi</taxon>
        <taxon>Dikarya</taxon>
        <taxon>Ascomycota</taxon>
        <taxon>Pezizomycotina</taxon>
        <taxon>Leotiomycetes</taxon>
        <taxon>Erysiphales</taxon>
        <taxon>Erysiphaceae</taxon>
        <taxon>Erysiphe</taxon>
    </lineage>
</organism>
<feature type="region of interest" description="Disordered" evidence="1">
    <location>
        <begin position="1"/>
        <end position="35"/>
    </location>
</feature>
<protein>
    <submittedName>
        <fullName evidence="2">Uncharacterized protein</fullName>
    </submittedName>
</protein>
<dbReference type="EMBL" id="PEDP01000091">
    <property type="protein sequence ID" value="POS87651.1"/>
    <property type="molecule type" value="Genomic_DNA"/>
</dbReference>
<dbReference type="AlphaFoldDB" id="A0A2S4Q043"/>
<evidence type="ECO:0000313" key="2">
    <source>
        <dbReference type="EMBL" id="POS87651.1"/>
    </source>
</evidence>
<accession>A0A2S4Q043</accession>
<keyword evidence="3" id="KW-1185">Reference proteome</keyword>
<evidence type="ECO:0000313" key="3">
    <source>
        <dbReference type="Proteomes" id="UP000237438"/>
    </source>
</evidence>
<proteinExistence type="predicted"/>
<evidence type="ECO:0000256" key="1">
    <source>
        <dbReference type="SAM" id="MobiDB-lite"/>
    </source>
</evidence>